<feature type="compositionally biased region" description="Polar residues" evidence="8">
    <location>
        <begin position="1"/>
        <end position="26"/>
    </location>
</feature>
<evidence type="ECO:0000256" key="5">
    <source>
        <dbReference type="ARBA" id="ARBA00022927"/>
    </source>
</evidence>
<evidence type="ECO:0000256" key="3">
    <source>
        <dbReference type="ARBA" id="ARBA00022448"/>
    </source>
</evidence>
<keyword evidence="5" id="KW-0653">Protein transport</keyword>
<dbReference type="InterPro" id="IPR007187">
    <property type="entry name" value="Nucleoporin_Nup133/Nup155_C"/>
</dbReference>
<feature type="domain" description="Nucleoporin Nup133/Nup155-like C-terminal" evidence="9">
    <location>
        <begin position="1014"/>
        <end position="1162"/>
    </location>
</feature>
<evidence type="ECO:0000256" key="8">
    <source>
        <dbReference type="SAM" id="MobiDB-lite"/>
    </source>
</evidence>
<evidence type="ECO:0000256" key="7">
    <source>
        <dbReference type="ARBA" id="ARBA00023242"/>
    </source>
</evidence>
<evidence type="ECO:0000256" key="6">
    <source>
        <dbReference type="ARBA" id="ARBA00023010"/>
    </source>
</evidence>
<evidence type="ECO:0000259" key="10">
    <source>
        <dbReference type="Pfam" id="PF08801"/>
    </source>
</evidence>
<accession>A0AAE1JT51</accession>
<comment type="similarity">
    <text evidence="2">Belongs to the nucleoporin Nup133 family.</text>
</comment>
<keyword evidence="12" id="KW-1185">Reference proteome</keyword>
<dbReference type="GO" id="GO:0000972">
    <property type="term" value="P:transcription-dependent tethering of RNA polymerase II gene DNA at nuclear periphery"/>
    <property type="evidence" value="ECO:0007669"/>
    <property type="project" value="TreeGrafter"/>
</dbReference>
<feature type="domain" description="Nucleoporin Nup133/Nup155-like N-terminal" evidence="10">
    <location>
        <begin position="76"/>
        <end position="540"/>
    </location>
</feature>
<dbReference type="PANTHER" id="PTHR13405">
    <property type="entry name" value="NUCLEAR PORE COMPLEX PROTEIN NUP133"/>
    <property type="match status" value="1"/>
</dbReference>
<keyword evidence="6" id="KW-0811">Translocation</keyword>
<keyword evidence="3" id="KW-0813">Transport</keyword>
<proteinExistence type="inferred from homology"/>
<dbReference type="Pfam" id="PF03177">
    <property type="entry name" value="Nucleoporin_C"/>
    <property type="match status" value="1"/>
</dbReference>
<dbReference type="Pfam" id="PF08801">
    <property type="entry name" value="Nucleoporin_N"/>
    <property type="match status" value="1"/>
</dbReference>
<dbReference type="InterPro" id="IPR037624">
    <property type="entry name" value="Nup133-like"/>
</dbReference>
<dbReference type="GO" id="GO:0016973">
    <property type="term" value="P:poly(A)+ mRNA export from nucleus"/>
    <property type="evidence" value="ECO:0007669"/>
    <property type="project" value="TreeGrafter"/>
</dbReference>
<evidence type="ECO:0000313" key="12">
    <source>
        <dbReference type="Proteomes" id="UP001293593"/>
    </source>
</evidence>
<reference evidence="11" key="1">
    <citation type="submission" date="2023-10" db="EMBL/GenBank/DDBJ databases">
        <title>Chromosome-level genome of the transformable northern wattle, Acacia crassicarpa.</title>
        <authorList>
            <person name="Massaro I."/>
            <person name="Sinha N.R."/>
            <person name="Poethig S."/>
            <person name="Leichty A.R."/>
        </authorList>
    </citation>
    <scope>NUCLEOTIDE SEQUENCE</scope>
    <source>
        <strain evidence="11">Acra3RX</strain>
        <tissue evidence="11">Leaf</tissue>
    </source>
</reference>
<feature type="region of interest" description="Disordered" evidence="8">
    <location>
        <begin position="1"/>
        <end position="56"/>
    </location>
</feature>
<evidence type="ECO:0000256" key="4">
    <source>
        <dbReference type="ARBA" id="ARBA00022816"/>
    </source>
</evidence>
<dbReference type="GO" id="GO:0017056">
    <property type="term" value="F:structural constituent of nuclear pore"/>
    <property type="evidence" value="ECO:0007669"/>
    <property type="project" value="InterPro"/>
</dbReference>
<protein>
    <recommendedName>
        <fullName evidence="13">Nuclear pore complex protein NUP133</fullName>
    </recommendedName>
</protein>
<name>A0AAE1JT51_9FABA</name>
<dbReference type="EMBL" id="JAWXYG010000004">
    <property type="protein sequence ID" value="KAK4276360.1"/>
    <property type="molecule type" value="Genomic_DNA"/>
</dbReference>
<gene>
    <name evidence="11" type="ORF">QN277_019317</name>
</gene>
<evidence type="ECO:0008006" key="13">
    <source>
        <dbReference type="Google" id="ProtNLM"/>
    </source>
</evidence>
<comment type="caution">
    <text evidence="11">The sequence shown here is derived from an EMBL/GenBank/DDBJ whole genome shotgun (WGS) entry which is preliminary data.</text>
</comment>
<evidence type="ECO:0000313" key="11">
    <source>
        <dbReference type="EMBL" id="KAK4276360.1"/>
    </source>
</evidence>
<dbReference type="FunFam" id="1.20.58.1380:FF:000005">
    <property type="entry name" value="Nuclear pore complex protein NUP133"/>
    <property type="match status" value="1"/>
</dbReference>
<keyword evidence="7" id="KW-0539">Nucleus</keyword>
<evidence type="ECO:0000256" key="2">
    <source>
        <dbReference type="ARBA" id="ARBA00005569"/>
    </source>
</evidence>
<comment type="subcellular location">
    <subcellularLocation>
        <location evidence="1">Nucleus envelope</location>
    </subcellularLocation>
</comment>
<organism evidence="11 12">
    <name type="scientific">Acacia crassicarpa</name>
    <name type="common">northern wattle</name>
    <dbReference type="NCBI Taxonomy" id="499986"/>
    <lineage>
        <taxon>Eukaryota</taxon>
        <taxon>Viridiplantae</taxon>
        <taxon>Streptophyta</taxon>
        <taxon>Embryophyta</taxon>
        <taxon>Tracheophyta</taxon>
        <taxon>Spermatophyta</taxon>
        <taxon>Magnoliopsida</taxon>
        <taxon>eudicotyledons</taxon>
        <taxon>Gunneridae</taxon>
        <taxon>Pentapetalae</taxon>
        <taxon>rosids</taxon>
        <taxon>fabids</taxon>
        <taxon>Fabales</taxon>
        <taxon>Fabaceae</taxon>
        <taxon>Caesalpinioideae</taxon>
        <taxon>mimosoid clade</taxon>
        <taxon>Acacieae</taxon>
        <taxon>Acacia</taxon>
    </lineage>
</organism>
<dbReference type="InterPro" id="IPR015943">
    <property type="entry name" value="WD40/YVTN_repeat-like_dom_sf"/>
</dbReference>
<dbReference type="Proteomes" id="UP001293593">
    <property type="component" value="Unassembled WGS sequence"/>
</dbReference>
<dbReference type="PANTHER" id="PTHR13405:SF11">
    <property type="entry name" value="NUCLEAR PORE COMPLEX PROTEIN NUP133"/>
    <property type="match status" value="1"/>
</dbReference>
<dbReference type="Gene3D" id="1.20.58.1380">
    <property type="match status" value="1"/>
</dbReference>
<dbReference type="GO" id="GO:0006606">
    <property type="term" value="P:protein import into nucleus"/>
    <property type="evidence" value="ECO:0007669"/>
    <property type="project" value="TreeGrafter"/>
</dbReference>
<keyword evidence="4" id="KW-0509">mRNA transport</keyword>
<sequence>MFSSGNKKSNVSSRRQQPPATTTLDSPITPLGERRSLFPDNTVPNRPSTGTPAPWAPRLSVLARIPQVNRSGKGDESDLIKPVYVGEFPEVVRDQQASLFQKRVSVEDCTCGGIDRETSLAWIICGNHLFIWSYMSPASSMKCVVLEIPPNISNNGDGGKNDASFWFLSVVNWANTSERTNKIGKHCDSAGVVLCNRNTRAVIYWPDIHSQSENASVTSLASSSELEVTFTPDGKETSSRQWRHSKVASSLNGLHMFNSLIASAVLGHRFTCVVLACCSNGELWEFLCSPYGIQRKRVYENLLQFPIQGSDSGKLIGNKGYPRSLTWCFPHHLDKESNRQFLVLTDHEIQCFSVELSSNIHVFKLWSQKIVGTDADVGIKKDLAGQKGIWPLDMQVDDHGKVITILVATFCKDRVISSSYVQYSLLTMQYKSDVGVEIMNDKILEKKAPIEVIIPKARVEDEAFLFSMGLRVGGRPSGSAVIISGDGTATVSHNYRNSTRLYQFDLPYDAGKVLDASILPCADDYEEGAWVVLTEKAGVWAIPEKAVILGGVEPPERSLSRKGSSNEKSAQEEVRNLTFAGNVAPRRASSEAWDNGDRQRPGLSGITRRTVLDEESEALLSHRFNEFLSSGEVDRSFEKLENSGSFQRDGETNVFVRMSKSIIDTLAKHWTTTRGAEILAMAVVSSQLLEKQHKHQKFLQFLALSKCHEELCSKQRQALQTVLEHGEKLSAMIQLRELQNLISQNRSTSVGSSNSSLEIQKSGALWDVIQIVGERARRSTVLLMDRDNAEVFYSKVSELEDFFYCLDGELECVISPEQPSGIQIQRVCELSNACVTIIKTCFNYKNENRLWYPPPEGLAPWYCQPVVRKGVWSVASVLLQLLNEISGLGMYAKLDLYNHLQALAEVLLEAYAGAVTAKVERHEEHKSLLSEYWERRDTLIDSLYQQVKEFEASHKDLIEGNENQNEEALLKITSHLLSIAKRHGCYKIMWQICCDMNNSELLRNIMQESSGPNGGFSYYVFKQLHKSRQFCELLRLGEEFPDELTIFLKEHPDLLWFHELFLHQFSSASETLHELALTQSKKSASVAEEEELEHVNLKLNLAERKHLLYLSKIAAAAAAGKYTDSQVKVDRIEADLKILKLQEKIMKLLTSIEDKQLDEQQPLHPEDLIKLCLEGEGRELSLWAFDVFAWTSSSFRKTHRKLLEECWKKAASQDDWSKFFESYIAEGWSDEETLQNLSNTVLFQASRRCYGPEAVMFEEGFEQVLPLREENMDYLVLGDMSSSVEAILMQHKDFPVAGKLMLMAIMLGSKQENTRLEEGPSSME</sequence>
<feature type="compositionally biased region" description="Polar residues" evidence="8">
    <location>
        <begin position="42"/>
        <end position="51"/>
    </location>
</feature>
<dbReference type="InterPro" id="IPR014908">
    <property type="entry name" value="Nucleoporin_Nup133/Nup155_N"/>
</dbReference>
<feature type="region of interest" description="Disordered" evidence="8">
    <location>
        <begin position="585"/>
        <end position="607"/>
    </location>
</feature>
<evidence type="ECO:0000259" key="9">
    <source>
        <dbReference type="Pfam" id="PF03177"/>
    </source>
</evidence>
<dbReference type="SUPFAM" id="SSF117289">
    <property type="entry name" value="Nucleoporin domain"/>
    <property type="match status" value="1"/>
</dbReference>
<dbReference type="GO" id="GO:0031080">
    <property type="term" value="C:nuclear pore outer ring"/>
    <property type="evidence" value="ECO:0007669"/>
    <property type="project" value="TreeGrafter"/>
</dbReference>
<evidence type="ECO:0000256" key="1">
    <source>
        <dbReference type="ARBA" id="ARBA00004259"/>
    </source>
</evidence>
<dbReference type="Gene3D" id="2.130.10.10">
    <property type="entry name" value="YVTN repeat-like/Quinoprotein amine dehydrogenase"/>
    <property type="match status" value="1"/>
</dbReference>